<sequence>MMETMTVIYVTVAPCSILTQCFQLKQKPNVTHQSNAKSFLSLNRNIGHRRKSFDAPSLQWVYPSPRLRAPVFRYPKTPPSGMYIRWYSE</sequence>
<evidence type="ECO:0000313" key="2">
    <source>
        <dbReference type="Proteomes" id="UP001451303"/>
    </source>
</evidence>
<keyword evidence="2" id="KW-1185">Reference proteome</keyword>
<evidence type="ECO:0008006" key="3">
    <source>
        <dbReference type="Google" id="ProtNLM"/>
    </source>
</evidence>
<organism evidence="1 2">
    <name type="scientific">Neurospora intermedia</name>
    <dbReference type="NCBI Taxonomy" id="5142"/>
    <lineage>
        <taxon>Eukaryota</taxon>
        <taxon>Fungi</taxon>
        <taxon>Dikarya</taxon>
        <taxon>Ascomycota</taxon>
        <taxon>Pezizomycotina</taxon>
        <taxon>Sordariomycetes</taxon>
        <taxon>Sordariomycetidae</taxon>
        <taxon>Sordariales</taxon>
        <taxon>Sordariaceae</taxon>
        <taxon>Neurospora</taxon>
    </lineage>
</organism>
<name>A0ABR3DI91_NEUIN</name>
<dbReference type="Proteomes" id="UP001451303">
    <property type="component" value="Unassembled WGS sequence"/>
</dbReference>
<reference evidence="1 2" key="1">
    <citation type="submission" date="2023-09" db="EMBL/GenBank/DDBJ databases">
        <title>Multi-omics analysis of a traditional fermented food reveals byproduct-associated fungal strains for waste-to-food upcycling.</title>
        <authorList>
            <consortium name="Lawrence Berkeley National Laboratory"/>
            <person name="Rekdal V.M."/>
            <person name="Villalobos-Escobedo J.M."/>
            <person name="Rodriguez-Valeron N."/>
            <person name="Garcia M.O."/>
            <person name="Vasquez D.P."/>
            <person name="Damayanti I."/>
            <person name="Sorensen P.M."/>
            <person name="Baidoo E.E."/>
            <person name="De Carvalho A.C."/>
            <person name="Riley R."/>
            <person name="Lipzen A."/>
            <person name="He G."/>
            <person name="Yan M."/>
            <person name="Haridas S."/>
            <person name="Daum C."/>
            <person name="Yoshinaga Y."/>
            <person name="Ng V."/>
            <person name="Grigoriev I.V."/>
            <person name="Munk R."/>
            <person name="Nuraida L."/>
            <person name="Wijaya C.H."/>
            <person name="Morales P.-C."/>
            <person name="Keasling J.D."/>
        </authorList>
    </citation>
    <scope>NUCLEOTIDE SEQUENCE [LARGE SCALE GENOMIC DNA]</scope>
    <source>
        <strain evidence="1 2">FGSC 2613</strain>
    </source>
</reference>
<proteinExistence type="predicted"/>
<dbReference type="EMBL" id="JAVLET010000003">
    <property type="protein sequence ID" value="KAL0472406.1"/>
    <property type="molecule type" value="Genomic_DNA"/>
</dbReference>
<evidence type="ECO:0000313" key="1">
    <source>
        <dbReference type="EMBL" id="KAL0472406.1"/>
    </source>
</evidence>
<gene>
    <name evidence="1" type="ORF">QR685DRAFT_234855</name>
</gene>
<protein>
    <recommendedName>
        <fullName evidence="3">Secreted protein</fullName>
    </recommendedName>
</protein>
<comment type="caution">
    <text evidence="1">The sequence shown here is derived from an EMBL/GenBank/DDBJ whole genome shotgun (WGS) entry which is preliminary data.</text>
</comment>
<accession>A0ABR3DI91</accession>